<organism evidence="2 3">
    <name type="scientific">Clostridium saccharoperbutylacetonicum N1-4(HMT)</name>
    <dbReference type="NCBI Taxonomy" id="931276"/>
    <lineage>
        <taxon>Bacteria</taxon>
        <taxon>Bacillati</taxon>
        <taxon>Bacillota</taxon>
        <taxon>Clostridia</taxon>
        <taxon>Eubacteriales</taxon>
        <taxon>Clostridiaceae</taxon>
        <taxon>Clostridium</taxon>
    </lineage>
</organism>
<evidence type="ECO:0000313" key="2">
    <source>
        <dbReference type="EMBL" id="AGF54522.1"/>
    </source>
</evidence>
<sequence>MNTLTIRYRYIKNIVNGIYIKLNIKEFPIDVLDIINSFDNIKIVSYHQFMTDHNLTTEETFELLTSDDGCTDYFKPLDRYIIYYNDLNDKSPSRIRWTLSHELGHILCGHYSNNTRIFSENMDEDEYNFKEAEANHFTALLLSNPIILDKLKVRRSSDIETYCSISYQAAKYRYKNYKKWCKYKILTSSDRAILRNFQNYLHMQEQEYNEYINFINSFTN</sequence>
<dbReference type="Pfam" id="PF06114">
    <property type="entry name" value="Peptidase_M78"/>
    <property type="match status" value="1"/>
</dbReference>
<keyword evidence="3" id="KW-1185">Reference proteome</keyword>
<dbReference type="EMBL" id="CP004121">
    <property type="protein sequence ID" value="AGF54522.1"/>
    <property type="molecule type" value="Genomic_DNA"/>
</dbReference>
<evidence type="ECO:0000259" key="1">
    <source>
        <dbReference type="Pfam" id="PF06114"/>
    </source>
</evidence>
<dbReference type="RefSeq" id="WP_015390848.1">
    <property type="nucleotide sequence ID" value="NC_020291.1"/>
</dbReference>
<dbReference type="OrthoDB" id="581382at2"/>
<dbReference type="InterPro" id="IPR010359">
    <property type="entry name" value="IrrE_HExxH"/>
</dbReference>
<feature type="domain" description="IrrE N-terminal-like" evidence="1">
    <location>
        <begin position="66"/>
        <end position="174"/>
    </location>
</feature>
<accession>M1MSG3</accession>
<dbReference type="KEGG" id="csr:Cspa_c07450"/>
<gene>
    <name evidence="2" type="ORF">Cspa_c07450</name>
</gene>
<protein>
    <submittedName>
        <fullName evidence="2">Putative Zn peptidase</fullName>
    </submittedName>
</protein>
<dbReference type="eggNOG" id="COG2856">
    <property type="taxonomic scope" value="Bacteria"/>
</dbReference>
<dbReference type="PATRIC" id="fig|931276.5.peg.698"/>
<dbReference type="Proteomes" id="UP000011728">
    <property type="component" value="Chromosome"/>
</dbReference>
<dbReference type="STRING" id="36745.CLSAP_07840"/>
<proteinExistence type="predicted"/>
<dbReference type="HOGENOM" id="CLU_100942_2_0_9"/>
<dbReference type="AlphaFoldDB" id="M1MSG3"/>
<dbReference type="Gene3D" id="1.10.10.2910">
    <property type="match status" value="1"/>
</dbReference>
<evidence type="ECO:0000313" key="3">
    <source>
        <dbReference type="Proteomes" id="UP000011728"/>
    </source>
</evidence>
<reference evidence="2 3" key="1">
    <citation type="submission" date="2013-02" db="EMBL/GenBank/DDBJ databases">
        <title>Genome sequence of Clostridium saccharoperbutylacetonicum N1-4(HMT).</title>
        <authorList>
            <person name="Poehlein A."/>
            <person name="Daniel R."/>
        </authorList>
    </citation>
    <scope>NUCLEOTIDE SEQUENCE [LARGE SCALE GENOMIC DNA]</scope>
    <source>
        <strain evidence="3">N1-4(HMT)</strain>
    </source>
</reference>
<dbReference type="SUPFAM" id="SSF55486">
    <property type="entry name" value="Metalloproteases ('zincins'), catalytic domain"/>
    <property type="match status" value="1"/>
</dbReference>
<name>M1MSG3_9CLOT</name>